<proteinExistence type="predicted"/>
<sequence>MPALRRGLAAAVTARGLVVEGGPARQLLTGAAATTVLPGLLPLLDGRDPAAVAAAAGLTEAQVAQALDLLARRDLLAPPQPAAPEPAAAWLARTATAGTAARLAAARVAVAGDGPLVAALRDDLTASGVALTADATLVVDLGGGAAPRVPRAGGAVLPVAVTATTVRIGPLLDGPGSACAGCAAAPAAPAGAGPDLVDLAAGAGPDLVDLAAGLAGAEVLALVAGVGHVTTWRTRVVHDAVAGTAERETVLPRPGCPHCTLAADSDAARAEWLAQPPPPGLAPARRSAEAGGADVRDRALRKRHHDHAAAPRVADDPHLPLLAAVAGESVDAYLLTDRRVARYDDLRGDLISTRADAPPLADVLAGTDLPAGTAAVLVLVAAAGRLYGRHDLAAFRLALLDAGAAAHRAAAHPVGVTAAGRWTGAVGELLELRPEHEVVAAVLGLGGPR</sequence>
<dbReference type="EMBL" id="BOOY01000003">
    <property type="protein sequence ID" value="GIJ01182.1"/>
    <property type="molecule type" value="Genomic_DNA"/>
</dbReference>
<organism evidence="2 3">
    <name type="scientific">Spirilliplanes yamanashiensis</name>
    <dbReference type="NCBI Taxonomy" id="42233"/>
    <lineage>
        <taxon>Bacteria</taxon>
        <taxon>Bacillati</taxon>
        <taxon>Actinomycetota</taxon>
        <taxon>Actinomycetes</taxon>
        <taxon>Micromonosporales</taxon>
        <taxon>Micromonosporaceae</taxon>
        <taxon>Spirilliplanes</taxon>
    </lineage>
</organism>
<dbReference type="RefSeq" id="WP_203936514.1">
    <property type="nucleotide sequence ID" value="NZ_BAAAGJ010000005.1"/>
</dbReference>
<evidence type="ECO:0000256" key="1">
    <source>
        <dbReference type="SAM" id="MobiDB-lite"/>
    </source>
</evidence>
<reference evidence="2" key="1">
    <citation type="submission" date="2021-01" db="EMBL/GenBank/DDBJ databases">
        <title>Whole genome shotgun sequence of Spirilliplanes yamanashiensis NBRC 15828.</title>
        <authorList>
            <person name="Komaki H."/>
            <person name="Tamura T."/>
        </authorList>
    </citation>
    <scope>NUCLEOTIDE SEQUENCE</scope>
    <source>
        <strain evidence="2">NBRC 15828</strain>
    </source>
</reference>
<keyword evidence="3" id="KW-1185">Reference proteome</keyword>
<evidence type="ECO:0000313" key="2">
    <source>
        <dbReference type="EMBL" id="GIJ01182.1"/>
    </source>
</evidence>
<dbReference type="Gene3D" id="3.40.50.720">
    <property type="entry name" value="NAD(P)-binding Rossmann-like Domain"/>
    <property type="match status" value="1"/>
</dbReference>
<name>A0A8J4DG76_9ACTN</name>
<evidence type="ECO:0000313" key="3">
    <source>
        <dbReference type="Proteomes" id="UP000652013"/>
    </source>
</evidence>
<dbReference type="AlphaFoldDB" id="A0A8J4DG76"/>
<protein>
    <recommendedName>
        <fullName evidence="4">Bacteriocin biosynthesis cyclodehydratase domain-containing protein</fullName>
    </recommendedName>
</protein>
<dbReference type="InterPro" id="IPR000415">
    <property type="entry name" value="Nitroreductase-like"/>
</dbReference>
<dbReference type="GO" id="GO:0016491">
    <property type="term" value="F:oxidoreductase activity"/>
    <property type="evidence" value="ECO:0007669"/>
    <property type="project" value="InterPro"/>
</dbReference>
<gene>
    <name evidence="2" type="ORF">Sya03_05340</name>
</gene>
<feature type="region of interest" description="Disordered" evidence="1">
    <location>
        <begin position="273"/>
        <end position="313"/>
    </location>
</feature>
<accession>A0A8J4DG76</accession>
<dbReference type="Gene3D" id="3.40.109.10">
    <property type="entry name" value="NADH Oxidase"/>
    <property type="match status" value="1"/>
</dbReference>
<evidence type="ECO:0008006" key="4">
    <source>
        <dbReference type="Google" id="ProtNLM"/>
    </source>
</evidence>
<dbReference type="Proteomes" id="UP000652013">
    <property type="component" value="Unassembled WGS sequence"/>
</dbReference>
<comment type="caution">
    <text evidence="2">The sequence shown here is derived from an EMBL/GenBank/DDBJ whole genome shotgun (WGS) entry which is preliminary data.</text>
</comment>